<organism evidence="2 3">
    <name type="scientific">Arthrobacter alpinus</name>
    <dbReference type="NCBI Taxonomy" id="656366"/>
    <lineage>
        <taxon>Bacteria</taxon>
        <taxon>Bacillati</taxon>
        <taxon>Actinomycetota</taxon>
        <taxon>Actinomycetes</taxon>
        <taxon>Micrococcales</taxon>
        <taxon>Micrococcaceae</taxon>
        <taxon>Arthrobacter</taxon>
    </lineage>
</organism>
<protein>
    <submittedName>
        <fullName evidence="2">Uncharacterized protein</fullName>
    </submittedName>
</protein>
<feature type="transmembrane region" description="Helical" evidence="1">
    <location>
        <begin position="49"/>
        <end position="68"/>
    </location>
</feature>
<feature type="transmembrane region" description="Helical" evidence="1">
    <location>
        <begin position="20"/>
        <end position="43"/>
    </location>
</feature>
<dbReference type="AlphaFoldDB" id="A0A1H5HNS6"/>
<name>A0A1H5HNS6_9MICC</name>
<dbReference type="RefSeq" id="WP_074710873.1">
    <property type="nucleotide sequence ID" value="NZ_FNTV01000001.1"/>
</dbReference>
<evidence type="ECO:0000256" key="1">
    <source>
        <dbReference type="SAM" id="Phobius"/>
    </source>
</evidence>
<dbReference type="EMBL" id="FNTV01000001">
    <property type="protein sequence ID" value="SEE29663.1"/>
    <property type="molecule type" value="Genomic_DNA"/>
</dbReference>
<dbReference type="Proteomes" id="UP000182725">
    <property type="component" value="Unassembled WGS sequence"/>
</dbReference>
<evidence type="ECO:0000313" key="2">
    <source>
        <dbReference type="EMBL" id="SEE29663.1"/>
    </source>
</evidence>
<proteinExistence type="predicted"/>
<keyword evidence="1" id="KW-1133">Transmembrane helix</keyword>
<sequence length="75" mass="8369">MVDWEAASRQSDLRFWRAMFWIHISLLVLGIVSLLLVAFGSAGNPNPGVLVPSSAIVVLILIFLPSAYKKWRSSR</sequence>
<evidence type="ECO:0000313" key="3">
    <source>
        <dbReference type="Proteomes" id="UP000182725"/>
    </source>
</evidence>
<reference evidence="2 3" key="1">
    <citation type="submission" date="2016-10" db="EMBL/GenBank/DDBJ databases">
        <authorList>
            <person name="de Groot N.N."/>
        </authorList>
    </citation>
    <scope>NUCLEOTIDE SEQUENCE [LARGE SCALE GENOMIC DNA]</scope>
    <source>
        <strain evidence="2 3">DSM 22274</strain>
    </source>
</reference>
<accession>A0A1H5HNS6</accession>
<keyword evidence="1" id="KW-0472">Membrane</keyword>
<keyword evidence="1" id="KW-0812">Transmembrane</keyword>
<gene>
    <name evidence="2" type="ORF">SAMN04489740_1069</name>
</gene>